<reference evidence="1" key="1">
    <citation type="journal article" date="2022" name="bioRxiv">
        <title>Sequencing and chromosome-scale assembly of the giantPleurodeles waltlgenome.</title>
        <authorList>
            <person name="Brown T."/>
            <person name="Elewa A."/>
            <person name="Iarovenko S."/>
            <person name="Subramanian E."/>
            <person name="Araus A.J."/>
            <person name="Petzold A."/>
            <person name="Susuki M."/>
            <person name="Suzuki K.-i.T."/>
            <person name="Hayashi T."/>
            <person name="Toyoda A."/>
            <person name="Oliveira C."/>
            <person name="Osipova E."/>
            <person name="Leigh N.D."/>
            <person name="Simon A."/>
            <person name="Yun M.H."/>
        </authorList>
    </citation>
    <scope>NUCLEOTIDE SEQUENCE</scope>
    <source>
        <strain evidence="1">20211129_DDA</strain>
        <tissue evidence="1">Liver</tissue>
    </source>
</reference>
<dbReference type="SUPFAM" id="SSF56219">
    <property type="entry name" value="DNase I-like"/>
    <property type="match status" value="1"/>
</dbReference>
<protein>
    <recommendedName>
        <fullName evidence="3">Endonuclease/exonuclease/phosphatase domain-containing protein</fullName>
    </recommendedName>
</protein>
<evidence type="ECO:0000313" key="1">
    <source>
        <dbReference type="EMBL" id="KAJ1184992.1"/>
    </source>
</evidence>
<evidence type="ECO:0008006" key="3">
    <source>
        <dbReference type="Google" id="ProtNLM"/>
    </source>
</evidence>
<keyword evidence="2" id="KW-1185">Reference proteome</keyword>
<sequence length="468" mass="52408">MNASSAPDIALAIPHSYKITNQTGGGIAIIYKSSINVTTSTEDTPLAAEHMHFQIHTDPRTTLSGTLVYRPPGPRAPFSESITDFITPHALASPDYILLGDLNFHLEKNNDTNTATLLENLANLILKQLVNTPTHTAGHTLDPIFSASNHVAFNYSSEIHWTDHRCVHFTFRCKTHHLRTQLISCRPWNKISTEQLLSTLNHNQPAITPDANNAALCLTQWITNCADNLAPLRNLPRQTNRKPPWFTDDLNETKKTYRTLEKTWRKDHTAENMLALKTATRKHHQLIRSTKRASFKERLDKNTHNSKELFNIVKELSNPNASSNTFTPSQDLCNSLATFFHRKITDLHDSFGPQIPPTTTELTAPTITLNAWTPIGAEETRTTMNTIHSSAPSDPCPHHIFNKADAIIAPYLQSIINRSLATATFPKSWKHAEVNALLKKPTADPNDLKNLRPISLLPFPAKNPDGQR</sequence>
<evidence type="ECO:0000313" key="2">
    <source>
        <dbReference type="Proteomes" id="UP001066276"/>
    </source>
</evidence>
<name>A0AAV7U7V4_PLEWA</name>
<dbReference type="Proteomes" id="UP001066276">
    <property type="component" value="Chromosome 3_1"/>
</dbReference>
<gene>
    <name evidence="1" type="ORF">NDU88_001788</name>
</gene>
<organism evidence="1 2">
    <name type="scientific">Pleurodeles waltl</name>
    <name type="common">Iberian ribbed newt</name>
    <dbReference type="NCBI Taxonomy" id="8319"/>
    <lineage>
        <taxon>Eukaryota</taxon>
        <taxon>Metazoa</taxon>
        <taxon>Chordata</taxon>
        <taxon>Craniata</taxon>
        <taxon>Vertebrata</taxon>
        <taxon>Euteleostomi</taxon>
        <taxon>Amphibia</taxon>
        <taxon>Batrachia</taxon>
        <taxon>Caudata</taxon>
        <taxon>Salamandroidea</taxon>
        <taxon>Salamandridae</taxon>
        <taxon>Pleurodelinae</taxon>
        <taxon>Pleurodeles</taxon>
    </lineage>
</organism>
<dbReference type="PANTHER" id="PTHR46670:SF3">
    <property type="entry name" value="ENDONUCLEASE_EXONUCLEASE_PHOSPHATASE DOMAIN-CONTAINING PROTEIN"/>
    <property type="match status" value="1"/>
</dbReference>
<dbReference type="AlphaFoldDB" id="A0AAV7U7V4"/>
<dbReference type="Gene3D" id="3.60.10.10">
    <property type="entry name" value="Endonuclease/exonuclease/phosphatase"/>
    <property type="match status" value="1"/>
</dbReference>
<proteinExistence type="predicted"/>
<comment type="caution">
    <text evidence="1">The sequence shown here is derived from an EMBL/GenBank/DDBJ whole genome shotgun (WGS) entry which is preliminary data.</text>
</comment>
<dbReference type="EMBL" id="JANPWB010000005">
    <property type="protein sequence ID" value="KAJ1184992.1"/>
    <property type="molecule type" value="Genomic_DNA"/>
</dbReference>
<accession>A0AAV7U7V4</accession>
<dbReference type="PANTHER" id="PTHR46670">
    <property type="entry name" value="ENDO/EXONUCLEASE/PHOSPHATASE DOMAIN-CONTAINING PROTEIN"/>
    <property type="match status" value="1"/>
</dbReference>
<dbReference type="InterPro" id="IPR036691">
    <property type="entry name" value="Endo/exonu/phosph_ase_sf"/>
</dbReference>